<comment type="caution">
    <text evidence="3">The sequence shown here is derived from an EMBL/GenBank/DDBJ whole genome shotgun (WGS) entry which is preliminary data.</text>
</comment>
<dbReference type="InterPro" id="IPR013424">
    <property type="entry name" value="Ice-binding_C"/>
</dbReference>
<dbReference type="Proteomes" id="UP000886101">
    <property type="component" value="Unassembled WGS sequence"/>
</dbReference>
<evidence type="ECO:0000256" key="1">
    <source>
        <dbReference type="SAM" id="SignalP"/>
    </source>
</evidence>
<protein>
    <submittedName>
        <fullName evidence="3">PEP-CTERM sorting domain-containing protein</fullName>
    </submittedName>
</protein>
<dbReference type="Pfam" id="PF07589">
    <property type="entry name" value="PEP-CTERM"/>
    <property type="match status" value="1"/>
</dbReference>
<feature type="chain" id="PRO_5030953902" evidence="1">
    <location>
        <begin position="24"/>
        <end position="279"/>
    </location>
</feature>
<organism evidence="3">
    <name type="scientific">Thermodesulfatator atlanticus</name>
    <dbReference type="NCBI Taxonomy" id="501497"/>
    <lineage>
        <taxon>Bacteria</taxon>
        <taxon>Pseudomonadati</taxon>
        <taxon>Thermodesulfobacteriota</taxon>
        <taxon>Thermodesulfobacteria</taxon>
        <taxon>Thermodesulfobacteriales</taxon>
        <taxon>Thermodesulfatatoraceae</taxon>
        <taxon>Thermodesulfatator</taxon>
    </lineage>
</organism>
<proteinExistence type="predicted"/>
<keyword evidence="1" id="KW-0732">Signal</keyword>
<feature type="domain" description="Ice-binding protein C-terminal" evidence="2">
    <location>
        <begin position="252"/>
        <end position="275"/>
    </location>
</feature>
<dbReference type="NCBIfam" id="TIGR02595">
    <property type="entry name" value="PEP_CTERM"/>
    <property type="match status" value="1"/>
</dbReference>
<sequence>MRRFWTLFWVVVFLWGLAAGASAITITVDGNLFVEEGEPDWGVDTSSFGENDNNWDPGVPGVFVWQEDEVGENDGFVDPGYGGQNYDVEAVLATFDANYLYVAIATGFPQIGREYGSDWYDAGDIAFDVGADGSWDYALVISTYVDGNDNREAEIDNSIQEVELRGFYKVFSWQGVSVSDHSVSNPFRMKSGTQKGTVDESKFYYVADDPDLPRYIIEAAIPLSLFDEPFTSIKIHWTMECGNDYGEVVAHTPEPASILLAGAGLFAVSMFLRRRRREG</sequence>
<accession>A0A7V5NY55</accession>
<dbReference type="AlphaFoldDB" id="A0A7V5NY55"/>
<gene>
    <name evidence="3" type="ORF">ENJ96_00525</name>
</gene>
<evidence type="ECO:0000313" key="3">
    <source>
        <dbReference type="EMBL" id="HHI96320.1"/>
    </source>
</evidence>
<evidence type="ECO:0000259" key="2">
    <source>
        <dbReference type="Pfam" id="PF07589"/>
    </source>
</evidence>
<name>A0A7V5NY55_9BACT</name>
<feature type="signal peptide" evidence="1">
    <location>
        <begin position="1"/>
        <end position="23"/>
    </location>
</feature>
<dbReference type="EMBL" id="DROK01000017">
    <property type="protein sequence ID" value="HHI96320.1"/>
    <property type="molecule type" value="Genomic_DNA"/>
</dbReference>
<reference evidence="3" key="1">
    <citation type="journal article" date="2020" name="mSystems">
        <title>Genome- and Community-Level Interaction Insights into Carbon Utilization and Element Cycling Functions of Hydrothermarchaeota in Hydrothermal Sediment.</title>
        <authorList>
            <person name="Zhou Z."/>
            <person name="Liu Y."/>
            <person name="Xu W."/>
            <person name="Pan J."/>
            <person name="Luo Z.H."/>
            <person name="Li M."/>
        </authorList>
    </citation>
    <scope>NUCLEOTIDE SEQUENCE [LARGE SCALE GENOMIC DNA]</scope>
    <source>
        <strain evidence="3">HyVt-533</strain>
    </source>
</reference>